<dbReference type="EMBL" id="CP081303">
    <property type="protein sequence ID" value="QZE13356.1"/>
    <property type="molecule type" value="Genomic_DNA"/>
</dbReference>
<dbReference type="Proteomes" id="UP000826212">
    <property type="component" value="Chromosome"/>
</dbReference>
<proteinExistence type="predicted"/>
<keyword evidence="2" id="KW-1185">Reference proteome</keyword>
<reference evidence="1" key="1">
    <citation type="submission" date="2021-08" db="EMBL/GenBank/DDBJ databases">
        <title>Novel anaerobic bacterium isolated from sea squirt in East Sea, Republic of Korea.</title>
        <authorList>
            <person name="Nguyen T.H."/>
            <person name="Li Z."/>
            <person name="Lee Y.-J."/>
            <person name="Ko J."/>
            <person name="Kim S.-G."/>
        </authorList>
    </citation>
    <scope>NUCLEOTIDE SEQUENCE</scope>
    <source>
        <strain evidence="1">KCTC 25031</strain>
    </source>
</reference>
<accession>A0AC61ND08</accession>
<sequence>MSDPIKHECGIALIRLKKPLSFYEEKYGTWMYGLNKLYLLMEKQHNRGQDGAGVVGVKLNVDPGRGYFDRFRSVENNPIKDLFQHVFSTISNFTKEHPNQKIDAEWASKNIPFISEVYMGHLRYGTFGRNSVEYAHPVMRQNNWKSRNLALAGNFNLTNVDELFEKLIQLGQHPKAYTDTETVLEKVGHFLDEENERLFRIFKNERYNNKEISAKIKEQMDIQSILEKASRDWDGGYAMAGVIGHGDMFVTRDPWGIRPAHYYEDDEIVVVASERAVIQTVMNVKYDQVNEIAPGYALIVKHDGTVSHEMVRVPQKRRSCSFERIYFSRGSDADIYKERKELGRLLAPKIMQVINKNMNNTVFSYIPNTSETAFYGMVEGIREELLVWKKEKIHALADQLTEECIADIIKVEPRIEKIAIKDVKLRTFIADDASRDDMVGHVYDVTYGQVKNQEDTLVVIDDSIVRGTTLKKSIIKILDRLNPKKIVVISSAPQIRYPDCYGIDMAVMGNFIAFEATIAILKERGMEHIIEETYKKCKSQQNLPKEEVTNYVKDIYRPFNDEEISAKIAELLTPADCNAEVEIVYQSVENLHKACPNDKGDWYFTGDYPTDGGNKVVNNSFINYIEGVKKRAY</sequence>
<protein>
    <submittedName>
        <fullName evidence="1">Amidophosphoribosyltransferase</fullName>
    </submittedName>
</protein>
<evidence type="ECO:0000313" key="1">
    <source>
        <dbReference type="EMBL" id="QZE13356.1"/>
    </source>
</evidence>
<gene>
    <name evidence="1" type="ORF">K4L44_12260</name>
</gene>
<name>A0AC61ND08_9BACT</name>
<organism evidence="1 2">
    <name type="scientific">Halosquirtibacter laminarini</name>
    <dbReference type="NCBI Taxonomy" id="3374600"/>
    <lineage>
        <taxon>Bacteria</taxon>
        <taxon>Pseudomonadati</taxon>
        <taxon>Bacteroidota</taxon>
        <taxon>Bacteroidia</taxon>
        <taxon>Marinilabiliales</taxon>
        <taxon>Prolixibacteraceae</taxon>
        <taxon>Halosquirtibacter</taxon>
    </lineage>
</organism>
<evidence type="ECO:0000313" key="2">
    <source>
        <dbReference type="Proteomes" id="UP000826212"/>
    </source>
</evidence>